<name>A0A402TQ44_SALER</name>
<dbReference type="InterPro" id="IPR000655">
    <property type="entry name" value="Cro-like"/>
</dbReference>
<dbReference type="AlphaFoldDB" id="A0A402TQ44"/>
<dbReference type="EMBL" id="RSTU01000026">
    <property type="protein sequence ID" value="MIT93073.1"/>
    <property type="molecule type" value="Genomic_DNA"/>
</dbReference>
<comment type="caution">
    <text evidence="1">The sequence shown here is derived from an EMBL/GenBank/DDBJ whole genome shotgun (WGS) entry which is preliminary data.</text>
</comment>
<dbReference type="SUPFAM" id="SSF47413">
    <property type="entry name" value="lambda repressor-like DNA-binding domains"/>
    <property type="match status" value="1"/>
</dbReference>
<dbReference type="InterPro" id="IPR038202">
    <property type="entry name" value="Cro_sf"/>
</dbReference>
<evidence type="ECO:0000313" key="1">
    <source>
        <dbReference type="EMBL" id="MIT93073.1"/>
    </source>
</evidence>
<dbReference type="Gene3D" id="3.30.240.10">
    <property type="entry name" value="CRO Repressor"/>
    <property type="match status" value="1"/>
</dbReference>
<protein>
    <submittedName>
        <fullName evidence="1">Cro/Cl family transcriptional regulator</fullName>
    </submittedName>
</protein>
<organism evidence="1">
    <name type="scientific">Salmonella enterica</name>
    <name type="common">Salmonella choleraesuis</name>
    <dbReference type="NCBI Taxonomy" id="28901"/>
    <lineage>
        <taxon>Bacteria</taxon>
        <taxon>Pseudomonadati</taxon>
        <taxon>Pseudomonadota</taxon>
        <taxon>Gammaproteobacteria</taxon>
        <taxon>Enterobacterales</taxon>
        <taxon>Enterobacteriaceae</taxon>
        <taxon>Salmonella</taxon>
    </lineage>
</organism>
<dbReference type="Proteomes" id="UP000839515">
    <property type="component" value="Unassembled WGS sequence"/>
</dbReference>
<reference evidence="1" key="1">
    <citation type="submission" date="2018-08" db="EMBL/GenBank/DDBJ databases">
        <authorList>
            <consortium name="GenomeTrakr network: Whole genome sequencing for foodborne pathogen traceback"/>
        </authorList>
    </citation>
    <scope>NUCLEOTIDE SEQUENCE [LARGE SCALE GENOMIC DNA]</scope>
    <source>
        <strain evidence="1">CFSAN034428</strain>
    </source>
</reference>
<dbReference type="GO" id="GO:0006355">
    <property type="term" value="P:regulation of DNA-templated transcription"/>
    <property type="evidence" value="ECO:0007669"/>
    <property type="project" value="InterPro"/>
</dbReference>
<dbReference type="PIRSF" id="PIRSF003217">
    <property type="entry name" value="Cro_protein"/>
    <property type="match status" value="1"/>
</dbReference>
<dbReference type="Pfam" id="PF09048">
    <property type="entry name" value="Cro"/>
    <property type="match status" value="1"/>
</dbReference>
<dbReference type="GO" id="GO:0003677">
    <property type="term" value="F:DNA binding"/>
    <property type="evidence" value="ECO:0007669"/>
    <property type="project" value="InterPro"/>
</dbReference>
<dbReference type="InterPro" id="IPR010982">
    <property type="entry name" value="Lambda_DNA-bd_dom_sf"/>
</dbReference>
<gene>
    <name evidence="1" type="ORF">ATP91_22795</name>
</gene>
<sequence>MQKETLADYALKHGQLKTAQLLGVRQSAISKALRVGRNIYVKTFDDGSVEAEEIRPFPALVTSNKAA</sequence>
<proteinExistence type="predicted"/>
<accession>A0A402TQ44</accession>